<keyword evidence="3" id="KW-1185">Reference proteome</keyword>
<keyword evidence="1" id="KW-0732">Signal</keyword>
<accession>E8RKH8</accession>
<dbReference type="HOGENOM" id="CLU_1861090_0_0_5"/>
<dbReference type="RefSeq" id="WP_013478292.1">
    <property type="nucleotide sequence ID" value="NC_014816.1"/>
</dbReference>
<organism evidence="2 3">
    <name type="scientific">Asticcacaulis excentricus (strain ATCC 15261 / DSM 4724 / KCTC 12464 / NCIMB 9791 / VKM B-1370 / CB 48)</name>
    <dbReference type="NCBI Taxonomy" id="573065"/>
    <lineage>
        <taxon>Bacteria</taxon>
        <taxon>Pseudomonadati</taxon>
        <taxon>Pseudomonadota</taxon>
        <taxon>Alphaproteobacteria</taxon>
        <taxon>Caulobacterales</taxon>
        <taxon>Caulobacteraceae</taxon>
        <taxon>Asticcacaulis</taxon>
    </lineage>
</organism>
<feature type="chain" id="PRO_5003226778" description="Secreted protein" evidence="1">
    <location>
        <begin position="23"/>
        <end position="137"/>
    </location>
</feature>
<gene>
    <name evidence="2" type="ordered locus">Astex_0773</name>
</gene>
<evidence type="ECO:0000313" key="3">
    <source>
        <dbReference type="Proteomes" id="UP000001492"/>
    </source>
</evidence>
<name>E8RKH8_ASTEC</name>
<dbReference type="EMBL" id="CP002395">
    <property type="protein sequence ID" value="ADU12458.1"/>
    <property type="molecule type" value="Genomic_DNA"/>
</dbReference>
<sequence length="137" mass="15306">MRAVTMALALAGSFLLYGTALAQFSQEPSGRPLILEGPYNASHYRPEDHLTRRASAEKQRTPPGTFELQSRTRETFVLAQSHKEKGDMAAACRSIRKAIALDRRYIARKRAIDPDIPVTDEDFYSSLEAEYCVSARG</sequence>
<evidence type="ECO:0008006" key="4">
    <source>
        <dbReference type="Google" id="ProtNLM"/>
    </source>
</evidence>
<proteinExistence type="predicted"/>
<dbReference type="OrthoDB" id="9907306at2"/>
<protein>
    <recommendedName>
        <fullName evidence="4">Secreted protein</fullName>
    </recommendedName>
</protein>
<evidence type="ECO:0000256" key="1">
    <source>
        <dbReference type="SAM" id="SignalP"/>
    </source>
</evidence>
<dbReference type="AlphaFoldDB" id="E8RKH8"/>
<evidence type="ECO:0000313" key="2">
    <source>
        <dbReference type="EMBL" id="ADU12458.1"/>
    </source>
</evidence>
<reference evidence="3" key="1">
    <citation type="submission" date="2010-12" db="EMBL/GenBank/DDBJ databases">
        <title>Complete sequence of chromosome 1 of Asticcacaulis excentricus CB 48.</title>
        <authorList>
            <consortium name="US DOE Joint Genome Institute"/>
            <person name="Lucas S."/>
            <person name="Copeland A."/>
            <person name="Lapidus A."/>
            <person name="Cheng J.-F."/>
            <person name="Bruce D."/>
            <person name="Goodwin L."/>
            <person name="Pitluck S."/>
            <person name="Teshima H."/>
            <person name="Davenport K."/>
            <person name="Detter J.C."/>
            <person name="Han C."/>
            <person name="Tapia R."/>
            <person name="Land M."/>
            <person name="Hauser L."/>
            <person name="Jeffries C."/>
            <person name="Kyrpides N."/>
            <person name="Ivanova N."/>
            <person name="Ovchinnikova G."/>
            <person name="Brun Y.V."/>
            <person name="Woyke T."/>
        </authorList>
    </citation>
    <scope>NUCLEOTIDE SEQUENCE [LARGE SCALE GENOMIC DNA]</scope>
    <source>
        <strain evidence="3">ATCC 15261 / DSM 4724 / KCTC 12464 / NCIMB 9791 / VKM B-1370 / CB 48</strain>
    </source>
</reference>
<dbReference type="Proteomes" id="UP000001492">
    <property type="component" value="Chromosome 1"/>
</dbReference>
<feature type="signal peptide" evidence="1">
    <location>
        <begin position="1"/>
        <end position="22"/>
    </location>
</feature>
<dbReference type="KEGG" id="aex:Astex_0773"/>
<dbReference type="STRING" id="573065.Astex_0773"/>